<dbReference type="EMBL" id="CAJPEV010003150">
    <property type="protein sequence ID" value="CAG0899077.1"/>
    <property type="molecule type" value="Genomic_DNA"/>
</dbReference>
<evidence type="ECO:0000256" key="1">
    <source>
        <dbReference type="ARBA" id="ARBA00005966"/>
    </source>
</evidence>
<dbReference type="InterPro" id="IPR010482">
    <property type="entry name" value="TECPR1-like_DysF"/>
</dbReference>
<protein>
    <recommendedName>
        <fullName evidence="3 4">Peroxin/Ferlin domain-containing protein</fullName>
    </recommendedName>
</protein>
<dbReference type="InterPro" id="IPR051513">
    <property type="entry name" value="Tectonin_beta-prop"/>
</dbReference>
<sequence length="415" mass="46209">MPALSRWKHYRWTHGKHTPAIFVEVPFAYSKRKMAGYKVAVVVVVWGLGYDGTCWAYTRGYGGEPWKSLWSKDVGPMTDARCFYVYENQRWNPLTGYSARGLPTDRPPWSDVTGTAALSKDSVKIPSSKWQWVSDWRVDYHTPGGVDKEGWQYALDFPASYHAEKGLTDYVRRRRWYRKCSLRTSGPWMQLAATKLLDVSFQVDHSGDEAEPVATWAVAANGDVLFRKGVTYSCPQGTEWEHVPCDSPIVSISVGGKGRVWAVGKDGSSFLRNGVTSSTPMGKLWFRQEAPSNSPLMQISAGGRAVWAVDRWNNVFVRKDVAELMPEGTCWQLLNEGALLRNVSAGPRDQHAGRDLYGHRLHAETASSGSSSPWHLASWNGGRVATRLHSSPPTPVMIMNGFVTAANPLESGLLI</sequence>
<gene>
    <name evidence="5" type="ORF">DSTB1V02_LOCUS10696</name>
</gene>
<dbReference type="EMBL" id="LR902667">
    <property type="protein sequence ID" value="CAD7250927.1"/>
    <property type="molecule type" value="Genomic_DNA"/>
</dbReference>
<dbReference type="PANTHER" id="PTHR23250">
    <property type="entry name" value="DYSFERLIN-RELATED"/>
    <property type="match status" value="1"/>
</dbReference>
<evidence type="ECO:0000313" key="6">
    <source>
        <dbReference type="Proteomes" id="UP000677054"/>
    </source>
</evidence>
<dbReference type="InterPro" id="IPR006624">
    <property type="entry name" value="Beta-propeller_rpt_TECPR"/>
</dbReference>
<dbReference type="Pfam" id="PF06398">
    <property type="entry name" value="Pex24p"/>
    <property type="match status" value="1"/>
</dbReference>
<dbReference type="GO" id="GO:0005737">
    <property type="term" value="C:cytoplasm"/>
    <property type="evidence" value="ECO:0007669"/>
    <property type="project" value="UniProtKB-ARBA"/>
</dbReference>
<accession>A0A7R9ABI1</accession>
<keyword evidence="6" id="KW-1185">Reference proteome</keyword>
<dbReference type="Pfam" id="PF06462">
    <property type="entry name" value="Hyd_WA"/>
    <property type="match status" value="3"/>
</dbReference>
<dbReference type="PANTHER" id="PTHR23250:SF1">
    <property type="entry name" value="TECTONIN BETA-PROPELLER REPEAT-CONTAINING PROTEIN 1"/>
    <property type="match status" value="1"/>
</dbReference>
<feature type="domain" description="Peroxin/Ferlin" evidence="3">
    <location>
        <begin position="78"/>
        <end position="139"/>
    </location>
</feature>
<evidence type="ECO:0000259" key="4">
    <source>
        <dbReference type="SMART" id="SM00694"/>
    </source>
</evidence>
<proteinExistence type="inferred from homology"/>
<dbReference type="GO" id="GO:0098588">
    <property type="term" value="C:bounding membrane of organelle"/>
    <property type="evidence" value="ECO:0007669"/>
    <property type="project" value="UniProtKB-ARBA"/>
</dbReference>
<dbReference type="SMART" id="SM00694">
    <property type="entry name" value="DysFC"/>
    <property type="match status" value="1"/>
</dbReference>
<keyword evidence="2" id="KW-0677">Repeat</keyword>
<organism evidence="5">
    <name type="scientific">Darwinula stevensoni</name>
    <dbReference type="NCBI Taxonomy" id="69355"/>
    <lineage>
        <taxon>Eukaryota</taxon>
        <taxon>Metazoa</taxon>
        <taxon>Ecdysozoa</taxon>
        <taxon>Arthropoda</taxon>
        <taxon>Crustacea</taxon>
        <taxon>Oligostraca</taxon>
        <taxon>Ostracoda</taxon>
        <taxon>Podocopa</taxon>
        <taxon>Podocopida</taxon>
        <taxon>Darwinulocopina</taxon>
        <taxon>Darwinuloidea</taxon>
        <taxon>Darwinulidae</taxon>
        <taxon>Darwinula</taxon>
    </lineage>
</organism>
<comment type="similarity">
    <text evidence="1">Belongs to the TECPR1 family.</text>
</comment>
<dbReference type="OrthoDB" id="72441at2759"/>
<name>A0A7R9ABI1_9CRUS</name>
<feature type="domain" description="Peroxin/Ferlin" evidence="4">
    <location>
        <begin position="150"/>
        <end position="183"/>
    </location>
</feature>
<dbReference type="SMART" id="SM00693">
    <property type="entry name" value="DysFN"/>
    <property type="match status" value="1"/>
</dbReference>
<dbReference type="AlphaFoldDB" id="A0A7R9ABI1"/>
<evidence type="ECO:0000256" key="2">
    <source>
        <dbReference type="ARBA" id="ARBA00022737"/>
    </source>
</evidence>
<dbReference type="InterPro" id="IPR006614">
    <property type="entry name" value="Peroxin/Ferlin"/>
</dbReference>
<reference evidence="5" key="1">
    <citation type="submission" date="2020-11" db="EMBL/GenBank/DDBJ databases">
        <authorList>
            <person name="Tran Van P."/>
        </authorList>
    </citation>
    <scope>NUCLEOTIDE SEQUENCE</scope>
</reference>
<evidence type="ECO:0000313" key="5">
    <source>
        <dbReference type="EMBL" id="CAD7250927.1"/>
    </source>
</evidence>
<evidence type="ECO:0000259" key="3">
    <source>
        <dbReference type="SMART" id="SM00693"/>
    </source>
</evidence>
<dbReference type="SMART" id="SM00706">
    <property type="entry name" value="TECPR"/>
    <property type="match status" value="2"/>
</dbReference>
<dbReference type="Proteomes" id="UP000677054">
    <property type="component" value="Unassembled WGS sequence"/>
</dbReference>